<evidence type="ECO:0000313" key="3">
    <source>
        <dbReference type="Proteomes" id="UP000198925"/>
    </source>
</evidence>
<dbReference type="InterPro" id="IPR015168">
    <property type="entry name" value="SsuA/THI5"/>
</dbReference>
<keyword evidence="3" id="KW-1185">Reference proteome</keyword>
<dbReference type="PANTHER" id="PTHR31528">
    <property type="entry name" value="4-AMINO-5-HYDROXYMETHYL-2-METHYLPYRIMIDINE PHOSPHATE SYNTHASE THI11-RELATED"/>
    <property type="match status" value="1"/>
</dbReference>
<dbReference type="RefSeq" id="WP_176849362.1">
    <property type="nucleotide sequence ID" value="NZ_FMZX01000001.1"/>
</dbReference>
<name>A0A1G6LA47_9PROT</name>
<dbReference type="Proteomes" id="UP000198925">
    <property type="component" value="Unassembled WGS sequence"/>
</dbReference>
<dbReference type="Pfam" id="PF09084">
    <property type="entry name" value="NMT1"/>
    <property type="match status" value="1"/>
</dbReference>
<protein>
    <submittedName>
        <fullName evidence="2">NitT/TauT family transport system substrate-binding protein</fullName>
    </submittedName>
</protein>
<dbReference type="GO" id="GO:0009228">
    <property type="term" value="P:thiamine biosynthetic process"/>
    <property type="evidence" value="ECO:0007669"/>
    <property type="project" value="InterPro"/>
</dbReference>
<dbReference type="AlphaFoldDB" id="A0A1G6LA47"/>
<dbReference type="SUPFAM" id="SSF53850">
    <property type="entry name" value="Periplasmic binding protein-like II"/>
    <property type="match status" value="1"/>
</dbReference>
<sequence>MQPLTLIEPFRALFYAPFYLAEAEGLFAREGIDLRMVTAGSTDAAAAMLLAGKADLAWSGPMRPLLLRSRDPGCTLRSFCAVVMRDPFLLVGAAPRPGFVLEELPGLRLGLVSEVPTPVWCLRGDLAQAGIDPMAIGEPAGPGMAENAGAVVAGALDVAQLFEPFACRVEDAGGAVWHAQANRGLTAYTAFYATEAGIAARRPALIGMVRAMRAALARIRQAPAEAVAAAIASRFPEVPEAHRVRAIARYQALGLWEAGPAFPRKAFDRLGAAMLAAGAIAHVPPFEDCVDTALEAEALA</sequence>
<dbReference type="STRING" id="938405.SAMN02927895_03741"/>
<gene>
    <name evidence="2" type="ORF">SAMN04487779_1001798</name>
</gene>
<evidence type="ECO:0000259" key="1">
    <source>
        <dbReference type="Pfam" id="PF09084"/>
    </source>
</evidence>
<organism evidence="2 3">
    <name type="scientific">Belnapia rosea</name>
    <dbReference type="NCBI Taxonomy" id="938405"/>
    <lineage>
        <taxon>Bacteria</taxon>
        <taxon>Pseudomonadati</taxon>
        <taxon>Pseudomonadota</taxon>
        <taxon>Alphaproteobacteria</taxon>
        <taxon>Acetobacterales</taxon>
        <taxon>Roseomonadaceae</taxon>
        <taxon>Belnapia</taxon>
    </lineage>
</organism>
<feature type="domain" description="SsuA/THI5-like" evidence="1">
    <location>
        <begin position="16"/>
        <end position="226"/>
    </location>
</feature>
<accession>A0A1G6LA47</accession>
<proteinExistence type="predicted"/>
<dbReference type="Gene3D" id="3.40.190.10">
    <property type="entry name" value="Periplasmic binding protein-like II"/>
    <property type="match status" value="2"/>
</dbReference>
<dbReference type="PANTHER" id="PTHR31528:SF15">
    <property type="entry name" value="RIBOFLAVIN-BINDING PROTEIN RIBY"/>
    <property type="match status" value="1"/>
</dbReference>
<dbReference type="EMBL" id="FMZX01000001">
    <property type="protein sequence ID" value="SDC39436.1"/>
    <property type="molecule type" value="Genomic_DNA"/>
</dbReference>
<evidence type="ECO:0000313" key="2">
    <source>
        <dbReference type="EMBL" id="SDC39436.1"/>
    </source>
</evidence>
<reference evidence="2 3" key="1">
    <citation type="submission" date="2016-10" db="EMBL/GenBank/DDBJ databases">
        <authorList>
            <person name="de Groot N.N."/>
        </authorList>
    </citation>
    <scope>NUCLEOTIDE SEQUENCE [LARGE SCALE GENOMIC DNA]</scope>
    <source>
        <strain evidence="2 3">CPCC 100156</strain>
    </source>
</reference>
<dbReference type="InterPro" id="IPR027939">
    <property type="entry name" value="NMT1/THI5"/>
</dbReference>